<feature type="non-terminal residue" evidence="3">
    <location>
        <position position="54"/>
    </location>
</feature>
<gene>
    <name evidence="3" type="ORF">METZ01_LOCUS421141</name>
</gene>
<dbReference type="SUPFAM" id="SSF52540">
    <property type="entry name" value="P-loop containing nucleoside triphosphate hydrolases"/>
    <property type="match status" value="1"/>
</dbReference>
<feature type="domain" description="CobQ/CobB/MinD/ParA nucleotide binding" evidence="2">
    <location>
        <begin position="1"/>
        <end position="44"/>
    </location>
</feature>
<accession>A0A382XAU3</accession>
<dbReference type="Pfam" id="PF01656">
    <property type="entry name" value="CbiA"/>
    <property type="match status" value="1"/>
</dbReference>
<dbReference type="PANTHER" id="PTHR21343">
    <property type="entry name" value="DETHIOBIOTIN SYNTHETASE"/>
    <property type="match status" value="1"/>
</dbReference>
<evidence type="ECO:0000313" key="3">
    <source>
        <dbReference type="EMBL" id="SVD68287.1"/>
    </source>
</evidence>
<dbReference type="AlphaFoldDB" id="A0A382XAU3"/>
<name>A0A382XAU3_9ZZZZ</name>
<dbReference type="EMBL" id="UINC01166372">
    <property type="protein sequence ID" value="SVD68287.1"/>
    <property type="molecule type" value="Genomic_DNA"/>
</dbReference>
<dbReference type="InterPro" id="IPR002586">
    <property type="entry name" value="CobQ/CobB/MinD/ParA_Nub-bd_dom"/>
</dbReference>
<dbReference type="InterPro" id="IPR027417">
    <property type="entry name" value="P-loop_NTPase"/>
</dbReference>
<evidence type="ECO:0000256" key="1">
    <source>
        <dbReference type="ARBA" id="ARBA00022962"/>
    </source>
</evidence>
<keyword evidence="1" id="KW-0315">Glutamine amidotransferase</keyword>
<dbReference type="PANTHER" id="PTHR21343:SF1">
    <property type="entry name" value="COBYRIC ACID SYNTHASE"/>
    <property type="match status" value="1"/>
</dbReference>
<dbReference type="Gene3D" id="3.40.50.300">
    <property type="entry name" value="P-loop containing nucleotide triphosphate hydrolases"/>
    <property type="match status" value="1"/>
</dbReference>
<dbReference type="UniPathway" id="UPA00148"/>
<evidence type="ECO:0000259" key="2">
    <source>
        <dbReference type="Pfam" id="PF01656"/>
    </source>
</evidence>
<reference evidence="3" key="1">
    <citation type="submission" date="2018-05" db="EMBL/GenBank/DDBJ databases">
        <authorList>
            <person name="Lanie J.A."/>
            <person name="Ng W.-L."/>
            <person name="Kazmierczak K.M."/>
            <person name="Andrzejewski T.M."/>
            <person name="Davidsen T.M."/>
            <person name="Wayne K.J."/>
            <person name="Tettelin H."/>
            <person name="Glass J.I."/>
            <person name="Rusch D."/>
            <person name="Podicherti R."/>
            <person name="Tsui H.-C.T."/>
            <person name="Winkler M.E."/>
        </authorList>
    </citation>
    <scope>NUCLEOTIDE SEQUENCE</scope>
</reference>
<proteinExistence type="predicted"/>
<protein>
    <recommendedName>
        <fullName evidence="2">CobQ/CobB/MinD/ParA nucleotide binding domain-containing protein</fullName>
    </recommendedName>
</protein>
<sequence length="54" mass="5835">MIQGTASSAGKTTLVTALCRIFVEKGFSVAPFKAQNMSNYAYKGKDFEISRAQA</sequence>
<dbReference type="GO" id="GO:0009236">
    <property type="term" value="P:cobalamin biosynthetic process"/>
    <property type="evidence" value="ECO:0007669"/>
    <property type="project" value="UniProtKB-UniPathway"/>
</dbReference>
<organism evidence="3">
    <name type="scientific">marine metagenome</name>
    <dbReference type="NCBI Taxonomy" id="408172"/>
    <lineage>
        <taxon>unclassified sequences</taxon>
        <taxon>metagenomes</taxon>
        <taxon>ecological metagenomes</taxon>
    </lineage>
</organism>